<reference evidence="2" key="1">
    <citation type="submission" date="2021-02" db="EMBL/GenBank/DDBJ databases">
        <authorList>
            <person name="Steward A R."/>
        </authorList>
    </citation>
    <scope>NUCLEOTIDE SEQUENCE</scope>
</reference>
<dbReference type="EMBL" id="CAJOBZ010000002">
    <property type="protein sequence ID" value="CAF4758141.1"/>
    <property type="molecule type" value="Genomic_DNA"/>
</dbReference>
<feature type="region of interest" description="Disordered" evidence="1">
    <location>
        <begin position="62"/>
        <end position="85"/>
    </location>
</feature>
<protein>
    <submittedName>
        <fullName evidence="2">Uncharacterized protein</fullName>
    </submittedName>
</protein>
<name>A0A821LXH2_9NEOP</name>
<proteinExistence type="predicted"/>
<keyword evidence="3" id="KW-1185">Reference proteome</keyword>
<evidence type="ECO:0000256" key="1">
    <source>
        <dbReference type="SAM" id="MobiDB-lite"/>
    </source>
</evidence>
<gene>
    <name evidence="2" type="ORF">PMACD_LOCUS1148</name>
</gene>
<dbReference type="AlphaFoldDB" id="A0A821LXH2"/>
<dbReference type="OrthoDB" id="10065625at2759"/>
<dbReference type="Proteomes" id="UP000663880">
    <property type="component" value="Unassembled WGS sequence"/>
</dbReference>
<accession>A0A821LXH2</accession>
<evidence type="ECO:0000313" key="3">
    <source>
        <dbReference type="Proteomes" id="UP000663880"/>
    </source>
</evidence>
<sequence>MRLSPNVKTHTTQPPGFLQMGNGLGKVRENCQIWREIGPPPFGTRAFWPLVKAVHGNFCQPSIPPLHRKDDTTLDDRGRSPPNISRCLSSMPEIIFWQRAVRKALSSSSRASLMVSRETDVKFTNYRSLPGNPNER</sequence>
<comment type="caution">
    <text evidence="2">The sequence shown here is derived from an EMBL/GenBank/DDBJ whole genome shotgun (WGS) entry which is preliminary data.</text>
</comment>
<organism evidence="2 3">
    <name type="scientific">Pieris macdunnoughi</name>
    <dbReference type="NCBI Taxonomy" id="345717"/>
    <lineage>
        <taxon>Eukaryota</taxon>
        <taxon>Metazoa</taxon>
        <taxon>Ecdysozoa</taxon>
        <taxon>Arthropoda</taxon>
        <taxon>Hexapoda</taxon>
        <taxon>Insecta</taxon>
        <taxon>Pterygota</taxon>
        <taxon>Neoptera</taxon>
        <taxon>Endopterygota</taxon>
        <taxon>Lepidoptera</taxon>
        <taxon>Glossata</taxon>
        <taxon>Ditrysia</taxon>
        <taxon>Papilionoidea</taxon>
        <taxon>Pieridae</taxon>
        <taxon>Pierinae</taxon>
        <taxon>Pieris</taxon>
    </lineage>
</organism>
<evidence type="ECO:0000313" key="2">
    <source>
        <dbReference type="EMBL" id="CAF4758141.1"/>
    </source>
</evidence>
<feature type="compositionally biased region" description="Basic and acidic residues" evidence="1">
    <location>
        <begin position="67"/>
        <end position="79"/>
    </location>
</feature>